<reference evidence="5" key="1">
    <citation type="journal article" date="2014" name="Front. Microbiol.">
        <title>High frequency of phylogenetically diverse reductive dehalogenase-homologous genes in deep subseafloor sedimentary metagenomes.</title>
        <authorList>
            <person name="Kawai M."/>
            <person name="Futagami T."/>
            <person name="Toyoda A."/>
            <person name="Takaki Y."/>
            <person name="Nishi S."/>
            <person name="Hori S."/>
            <person name="Arai W."/>
            <person name="Tsubouchi T."/>
            <person name="Morono Y."/>
            <person name="Uchiyama I."/>
            <person name="Ito T."/>
            <person name="Fujiyama A."/>
            <person name="Inagaki F."/>
            <person name="Takami H."/>
        </authorList>
    </citation>
    <scope>NUCLEOTIDE SEQUENCE</scope>
    <source>
        <strain evidence="5">Expedition CK06-06</strain>
    </source>
</reference>
<dbReference type="NCBIfam" id="NF033679">
    <property type="entry name" value="DNRLRE_dom"/>
    <property type="match status" value="1"/>
</dbReference>
<comment type="subcellular location">
    <subcellularLocation>
        <location evidence="1">Secreted</location>
    </subcellularLocation>
</comment>
<dbReference type="GO" id="GO:0005576">
    <property type="term" value="C:extracellular region"/>
    <property type="evidence" value="ECO:0007669"/>
    <property type="project" value="UniProtKB-SubCell"/>
</dbReference>
<comment type="caution">
    <text evidence="5">The sequence shown here is derived from an EMBL/GenBank/DDBJ whole genome shotgun (WGS) entry which is preliminary data.</text>
</comment>
<keyword evidence="3" id="KW-0732">Signal</keyword>
<accession>X1NM24</accession>
<feature type="domain" description="Carbohydrate-binding module family 96" evidence="4">
    <location>
        <begin position="40"/>
        <end position="131"/>
    </location>
</feature>
<dbReference type="Pfam" id="PF24517">
    <property type="entry name" value="CBM96"/>
    <property type="match status" value="1"/>
</dbReference>
<evidence type="ECO:0000256" key="2">
    <source>
        <dbReference type="ARBA" id="ARBA00022525"/>
    </source>
</evidence>
<gene>
    <name evidence="5" type="ORF">S06H3_32756</name>
</gene>
<evidence type="ECO:0000256" key="1">
    <source>
        <dbReference type="ARBA" id="ARBA00004613"/>
    </source>
</evidence>
<evidence type="ECO:0000256" key="3">
    <source>
        <dbReference type="ARBA" id="ARBA00022729"/>
    </source>
</evidence>
<dbReference type="EMBL" id="BARV01019493">
    <property type="protein sequence ID" value="GAI31266.1"/>
    <property type="molecule type" value="Genomic_DNA"/>
</dbReference>
<proteinExistence type="predicted"/>
<dbReference type="InterPro" id="IPR055372">
    <property type="entry name" value="CBM96"/>
</dbReference>
<sequence length="225" mass="24403">MELEVLNNGNTQAYDDKTITITITYPTKSFQYGVYPTAGYTDMIDTEIEGGNKENNNYGDATTIEVDAEDATTLAPEWGLFEWDISSEIPVGSTVQSASITLYVDPGDPGGSFDFYELKKNWTETGATWNKYDGINDWQSPGAEGADDRGTTVLGTMPGTAGSHTVTLNSSGIALVQNWVNNPDTNYGVILRGSSTAGTRYFSSENSDTANRPKLTIEYIPAGWI</sequence>
<dbReference type="AlphaFoldDB" id="X1NM24"/>
<keyword evidence="2" id="KW-0964">Secreted</keyword>
<evidence type="ECO:0000259" key="4">
    <source>
        <dbReference type="Pfam" id="PF24517"/>
    </source>
</evidence>
<name>X1NM24_9ZZZZ</name>
<protein>
    <recommendedName>
        <fullName evidence="4">Carbohydrate-binding module family 96 domain-containing protein</fullName>
    </recommendedName>
</protein>
<evidence type="ECO:0000313" key="5">
    <source>
        <dbReference type="EMBL" id="GAI31266.1"/>
    </source>
</evidence>
<organism evidence="5">
    <name type="scientific">marine sediment metagenome</name>
    <dbReference type="NCBI Taxonomy" id="412755"/>
    <lineage>
        <taxon>unclassified sequences</taxon>
        <taxon>metagenomes</taxon>
        <taxon>ecological metagenomes</taxon>
    </lineage>
</organism>